<dbReference type="GO" id="GO:0046872">
    <property type="term" value="F:metal ion binding"/>
    <property type="evidence" value="ECO:0007669"/>
    <property type="project" value="InterPro"/>
</dbReference>
<proteinExistence type="predicted"/>
<reference evidence="2 3" key="1">
    <citation type="submission" date="2020-02" db="EMBL/GenBank/DDBJ databases">
        <title>Whole-genome analyses of novel actinobacteria.</title>
        <authorList>
            <person name="Sahin N."/>
        </authorList>
    </citation>
    <scope>NUCLEOTIDE SEQUENCE [LARGE SCALE GENOMIC DNA]</scope>
    <source>
        <strain evidence="2 3">A7024</strain>
    </source>
</reference>
<dbReference type="Proteomes" id="UP000481583">
    <property type="component" value="Unassembled WGS sequence"/>
</dbReference>
<dbReference type="InterPro" id="IPR017517">
    <property type="entry name" value="Maleyloyr_isom"/>
</dbReference>
<dbReference type="AlphaFoldDB" id="A0A6G4UBA8"/>
<organism evidence="2 3">
    <name type="scientific">Streptomyces coryli</name>
    <dbReference type="NCBI Taxonomy" id="1128680"/>
    <lineage>
        <taxon>Bacteria</taxon>
        <taxon>Bacillati</taxon>
        <taxon>Actinomycetota</taxon>
        <taxon>Actinomycetes</taxon>
        <taxon>Kitasatosporales</taxon>
        <taxon>Streptomycetaceae</taxon>
        <taxon>Streptomyces</taxon>
    </lineage>
</organism>
<dbReference type="InterPro" id="IPR017520">
    <property type="entry name" value="CHP03086"/>
</dbReference>
<feature type="domain" description="Mycothiol-dependent maleylpyruvate isomerase metal-binding" evidence="1">
    <location>
        <begin position="7"/>
        <end position="131"/>
    </location>
</feature>
<dbReference type="SUPFAM" id="SSF109854">
    <property type="entry name" value="DinB/YfiT-like putative metalloenzymes"/>
    <property type="match status" value="1"/>
</dbReference>
<dbReference type="EMBL" id="JAAKZV010000278">
    <property type="protein sequence ID" value="NGN69292.1"/>
    <property type="molecule type" value="Genomic_DNA"/>
</dbReference>
<evidence type="ECO:0000313" key="2">
    <source>
        <dbReference type="EMBL" id="NGN69292.1"/>
    </source>
</evidence>
<dbReference type="NCBIfam" id="TIGR03086">
    <property type="entry name" value="TIGR03086 family metal-binding protein"/>
    <property type="match status" value="1"/>
</dbReference>
<dbReference type="NCBIfam" id="TIGR03083">
    <property type="entry name" value="maleylpyruvate isomerase family mycothiol-dependent enzyme"/>
    <property type="match status" value="1"/>
</dbReference>
<sequence length="196" mass="20553">MSVQVDLRAQAEVVAKVAAGVADEQLDGPTPCPEYSVRELLAHLVHLSVAFRDAGRKDLGPTTNTDPNAAIPELPADWREALPVRLAELAAAWRQPGAWEGMTQAGGFTFPAAEAGLVACNEIVIHGWDLARATGQDYAPDPGALDASLRLLEAGKDEAERGPFGPVVAVRAGAPALEQAVGLSGRRPDWAPQPVA</sequence>
<comment type="caution">
    <text evidence="2">The sequence shown here is derived from an EMBL/GenBank/DDBJ whole genome shotgun (WGS) entry which is preliminary data.</text>
</comment>
<gene>
    <name evidence="2" type="ORF">G5C51_36075</name>
</gene>
<dbReference type="Gene3D" id="1.20.120.450">
    <property type="entry name" value="dinb family like domain"/>
    <property type="match status" value="1"/>
</dbReference>
<protein>
    <submittedName>
        <fullName evidence="2">TIGR03086 family protein</fullName>
    </submittedName>
</protein>
<dbReference type="InterPro" id="IPR024344">
    <property type="entry name" value="MDMPI_metal-binding"/>
</dbReference>
<evidence type="ECO:0000313" key="3">
    <source>
        <dbReference type="Proteomes" id="UP000481583"/>
    </source>
</evidence>
<accession>A0A6G4UBA8</accession>
<name>A0A6G4UBA8_9ACTN</name>
<dbReference type="RefSeq" id="WP_165244093.1">
    <property type="nucleotide sequence ID" value="NZ_JAAKZV010000278.1"/>
</dbReference>
<dbReference type="InterPro" id="IPR034660">
    <property type="entry name" value="DinB/YfiT-like"/>
</dbReference>
<dbReference type="Pfam" id="PF11716">
    <property type="entry name" value="MDMPI_N"/>
    <property type="match status" value="1"/>
</dbReference>
<keyword evidence="3" id="KW-1185">Reference proteome</keyword>
<evidence type="ECO:0000259" key="1">
    <source>
        <dbReference type="Pfam" id="PF11716"/>
    </source>
</evidence>